<keyword evidence="2" id="KW-1185">Reference proteome</keyword>
<organism evidence="1 2">
    <name type="scientific">Spiromyces aspiralis</name>
    <dbReference type="NCBI Taxonomy" id="68401"/>
    <lineage>
        <taxon>Eukaryota</taxon>
        <taxon>Fungi</taxon>
        <taxon>Fungi incertae sedis</taxon>
        <taxon>Zoopagomycota</taxon>
        <taxon>Kickxellomycotina</taxon>
        <taxon>Kickxellomycetes</taxon>
        <taxon>Kickxellales</taxon>
        <taxon>Kickxellaceae</taxon>
        <taxon>Spiromyces</taxon>
    </lineage>
</organism>
<reference evidence="1" key="1">
    <citation type="submission" date="2022-06" db="EMBL/GenBank/DDBJ databases">
        <title>Phylogenomic reconstructions and comparative analyses of Kickxellomycotina fungi.</title>
        <authorList>
            <person name="Reynolds N.K."/>
            <person name="Stajich J.E."/>
            <person name="Barry K."/>
            <person name="Grigoriev I.V."/>
            <person name="Crous P."/>
            <person name="Smith M.E."/>
        </authorList>
    </citation>
    <scope>NUCLEOTIDE SEQUENCE</scope>
    <source>
        <strain evidence="1">RSA 2271</strain>
    </source>
</reference>
<sequence length="169" mass="18063">MGIDSSTASNLLLVFNGCVAVGRIAAGLMSDKIGPVLTYLVGNTVSFVAIFAHWYPAKSFGVFAGFATLYGLFCSTFVSVNPTIVASLFGVNSLGSSLGLLCLFTSCGILIGIPLQGKIYDDIDHRRRFRSMVLFSGFLYLAASASYLALWALLTVRVARRDGKSMPKV</sequence>
<proteinExistence type="predicted"/>
<dbReference type="EMBL" id="JAMZIH010006698">
    <property type="protein sequence ID" value="KAJ1673666.1"/>
    <property type="molecule type" value="Genomic_DNA"/>
</dbReference>
<protein>
    <submittedName>
        <fullName evidence="1">Uncharacterized protein</fullName>
    </submittedName>
</protein>
<comment type="caution">
    <text evidence="1">The sequence shown here is derived from an EMBL/GenBank/DDBJ whole genome shotgun (WGS) entry which is preliminary data.</text>
</comment>
<accession>A0ACC1HDF7</accession>
<evidence type="ECO:0000313" key="1">
    <source>
        <dbReference type="EMBL" id="KAJ1673666.1"/>
    </source>
</evidence>
<name>A0ACC1HDF7_9FUNG</name>
<evidence type="ECO:0000313" key="2">
    <source>
        <dbReference type="Proteomes" id="UP001145114"/>
    </source>
</evidence>
<gene>
    <name evidence="1" type="ORF">EV182_004794</name>
</gene>
<dbReference type="Proteomes" id="UP001145114">
    <property type="component" value="Unassembled WGS sequence"/>
</dbReference>